<dbReference type="InterPro" id="IPR008978">
    <property type="entry name" value="HSP20-like_chaperone"/>
</dbReference>
<dbReference type="InterPro" id="IPR002068">
    <property type="entry name" value="A-crystallin/Hsp20_dom"/>
</dbReference>
<evidence type="ECO:0000313" key="4">
    <source>
        <dbReference type="EMBL" id="MBO3115974.1"/>
    </source>
</evidence>
<gene>
    <name evidence="4" type="ORF">J4050_04405</name>
</gene>
<evidence type="ECO:0000313" key="5">
    <source>
        <dbReference type="Proteomes" id="UP000676776"/>
    </source>
</evidence>
<keyword evidence="5" id="KW-1185">Reference proteome</keyword>
<evidence type="ECO:0000256" key="1">
    <source>
        <dbReference type="PROSITE-ProRule" id="PRU00285"/>
    </source>
</evidence>
<comment type="similarity">
    <text evidence="1 2">Belongs to the small heat shock protein (HSP20) family.</text>
</comment>
<comment type="caution">
    <text evidence="4">The sequence shown here is derived from an EMBL/GenBank/DDBJ whole genome shotgun (WGS) entry which is preliminary data.</text>
</comment>
<dbReference type="PROSITE" id="PS01031">
    <property type="entry name" value="SHSP"/>
    <property type="match status" value="1"/>
</dbReference>
<dbReference type="Gene3D" id="2.60.40.790">
    <property type="match status" value="1"/>
</dbReference>
<protein>
    <submittedName>
        <fullName evidence="4">Hsp20/alpha crystallin family protein</fullName>
    </submittedName>
</protein>
<dbReference type="Proteomes" id="UP000676776">
    <property type="component" value="Unassembled WGS sequence"/>
</dbReference>
<dbReference type="CDD" id="cd06464">
    <property type="entry name" value="ACD_sHsps-like"/>
    <property type="match status" value="1"/>
</dbReference>
<evidence type="ECO:0000256" key="2">
    <source>
        <dbReference type="RuleBase" id="RU003616"/>
    </source>
</evidence>
<name>A0ABS3T140_9FLAO</name>
<feature type="domain" description="SHSP" evidence="3">
    <location>
        <begin position="36"/>
        <end position="150"/>
    </location>
</feature>
<sequence>MSLIKFNNRNRLFPWNNRQLKDFFSSDDFFFNDDFFTEDSIMPAMNVKELEEEFEVEFAAPGFKKSDFEVTLDDHILNVSAKKEMEKKEEEDEFMRREFSYNAFKRSLRLPETVDNTADIKARYKDGILKLNLLKKEPTKETPKKVIEVI</sequence>
<organism evidence="4 5">
    <name type="scientific">Winogradskyella pelagia</name>
    <dbReference type="NCBI Taxonomy" id="2819984"/>
    <lineage>
        <taxon>Bacteria</taxon>
        <taxon>Pseudomonadati</taxon>
        <taxon>Bacteroidota</taxon>
        <taxon>Flavobacteriia</taxon>
        <taxon>Flavobacteriales</taxon>
        <taxon>Flavobacteriaceae</taxon>
        <taxon>Winogradskyella</taxon>
    </lineage>
</organism>
<proteinExistence type="inferred from homology"/>
<dbReference type="InterPro" id="IPR031107">
    <property type="entry name" value="Small_HSP"/>
</dbReference>
<dbReference type="EMBL" id="JAGEVF010000002">
    <property type="protein sequence ID" value="MBO3115974.1"/>
    <property type="molecule type" value="Genomic_DNA"/>
</dbReference>
<dbReference type="PANTHER" id="PTHR11527">
    <property type="entry name" value="HEAT-SHOCK PROTEIN 20 FAMILY MEMBER"/>
    <property type="match status" value="1"/>
</dbReference>
<accession>A0ABS3T140</accession>
<dbReference type="RefSeq" id="WP_208152736.1">
    <property type="nucleotide sequence ID" value="NZ_JAGEVF010000002.1"/>
</dbReference>
<dbReference type="Pfam" id="PF00011">
    <property type="entry name" value="HSP20"/>
    <property type="match status" value="1"/>
</dbReference>
<dbReference type="SUPFAM" id="SSF49764">
    <property type="entry name" value="HSP20-like chaperones"/>
    <property type="match status" value="1"/>
</dbReference>
<evidence type="ECO:0000259" key="3">
    <source>
        <dbReference type="PROSITE" id="PS01031"/>
    </source>
</evidence>
<reference evidence="4 5" key="1">
    <citation type="submission" date="2021-03" db="EMBL/GenBank/DDBJ databases">
        <title>Winogradskyella sp. nov., isolated from costal sediment.</title>
        <authorList>
            <person name="Gao C."/>
        </authorList>
    </citation>
    <scope>NUCLEOTIDE SEQUENCE [LARGE SCALE GENOMIC DNA]</scope>
    <source>
        <strain evidence="4 5">DF17</strain>
    </source>
</reference>